<dbReference type="AlphaFoldDB" id="A0A918D6R5"/>
<proteinExistence type="predicted"/>
<keyword evidence="3 6" id="KW-1133">Transmembrane helix</keyword>
<evidence type="ECO:0000256" key="4">
    <source>
        <dbReference type="ARBA" id="ARBA00023136"/>
    </source>
</evidence>
<dbReference type="EMBL" id="BMMM01000011">
    <property type="protein sequence ID" value="GGN76044.1"/>
    <property type="molecule type" value="Genomic_DNA"/>
</dbReference>
<reference evidence="8 9" key="1">
    <citation type="journal article" date="2014" name="Int. J. Syst. Evol. Microbiol.">
        <title>Complete genome sequence of Corynebacterium casei LMG S-19264T (=DSM 44701T), isolated from a smear-ripened cheese.</title>
        <authorList>
            <consortium name="US DOE Joint Genome Institute (JGI-PGF)"/>
            <person name="Walter F."/>
            <person name="Albersmeier A."/>
            <person name="Kalinowski J."/>
            <person name="Ruckert C."/>
        </authorList>
    </citation>
    <scope>NUCLEOTIDE SEQUENCE [LARGE SCALE GENOMIC DNA]</scope>
    <source>
        <strain evidence="8 9">CGMCC 4.7111</strain>
    </source>
</reference>
<feature type="transmembrane region" description="Helical" evidence="6">
    <location>
        <begin position="204"/>
        <end position="222"/>
    </location>
</feature>
<feature type="domain" description="Integral membrane bound transporter" evidence="7">
    <location>
        <begin position="269"/>
        <end position="393"/>
    </location>
</feature>
<organism evidence="8 9">
    <name type="scientific">Streptomyces albiflavescens</name>
    <dbReference type="NCBI Taxonomy" id="1623582"/>
    <lineage>
        <taxon>Bacteria</taxon>
        <taxon>Bacillati</taxon>
        <taxon>Actinomycetota</taxon>
        <taxon>Actinomycetes</taxon>
        <taxon>Kitasatosporales</taxon>
        <taxon>Streptomycetaceae</taxon>
        <taxon>Streptomyces</taxon>
    </lineage>
</organism>
<keyword evidence="9" id="KW-1185">Reference proteome</keyword>
<keyword evidence="2 6" id="KW-0812">Transmembrane</keyword>
<feature type="transmembrane region" description="Helical" evidence="6">
    <location>
        <begin position="327"/>
        <end position="346"/>
    </location>
</feature>
<evidence type="ECO:0000313" key="9">
    <source>
        <dbReference type="Proteomes" id="UP000600365"/>
    </source>
</evidence>
<comment type="subcellular location">
    <subcellularLocation>
        <location evidence="1">Membrane</location>
        <topology evidence="1">Multi-pass membrane protein</topology>
    </subcellularLocation>
</comment>
<evidence type="ECO:0000256" key="3">
    <source>
        <dbReference type="ARBA" id="ARBA00022989"/>
    </source>
</evidence>
<sequence length="413" mass="43607">MPEHPQLIRAEPTLAPLLPQPAVEPHDAAADLGGAGKLVHEEILRDHLLLAPHIARTIGMVTASLIRNAYESALTMTAVLLCWAAALWLEGAAGLHTDVLVLAVALTLTLAGTQRTADTRERLTALVLLPVVAGASTLLGHLMAEHYALGAAVFTLGISLPIWIRRFGPAATKAGTLMTLPLVALLVVPGPALPPKAQSSVVSWGWSALIGMLACGCVWLVRTAADRFIPWRPEPAPAPQRNRTGRPSALRPRPSTRMALQMAAAVAAALTLGRLLFDHHWPWMVLTAYVAASGNRGRNDVARKGVERFLGACAGTLLATGVAAAGTTGRTSVVLIFAVLAAALWLRPLNYAYWAAGMTTALALLLGYYGQNTQSLLPTRLEEIAAGAALAVASAWWVLPVVRRRTGPRPATG</sequence>
<evidence type="ECO:0000256" key="5">
    <source>
        <dbReference type="SAM" id="MobiDB-lite"/>
    </source>
</evidence>
<feature type="transmembrane region" description="Helical" evidence="6">
    <location>
        <begin position="95"/>
        <end position="111"/>
    </location>
</feature>
<dbReference type="InterPro" id="IPR049453">
    <property type="entry name" value="Memb_transporter_dom"/>
</dbReference>
<comment type="caution">
    <text evidence="8">The sequence shown here is derived from an EMBL/GenBank/DDBJ whole genome shotgun (WGS) entry which is preliminary data.</text>
</comment>
<dbReference type="GO" id="GO:0016020">
    <property type="term" value="C:membrane"/>
    <property type="evidence" value="ECO:0007669"/>
    <property type="project" value="UniProtKB-SubCell"/>
</dbReference>
<name>A0A918D6R5_9ACTN</name>
<dbReference type="Pfam" id="PF13515">
    <property type="entry name" value="FUSC_2"/>
    <property type="match status" value="1"/>
</dbReference>
<keyword evidence="4 6" id="KW-0472">Membrane</keyword>
<evidence type="ECO:0000256" key="6">
    <source>
        <dbReference type="SAM" id="Phobius"/>
    </source>
</evidence>
<evidence type="ECO:0000313" key="8">
    <source>
        <dbReference type="EMBL" id="GGN76044.1"/>
    </source>
</evidence>
<feature type="transmembrane region" description="Helical" evidence="6">
    <location>
        <begin position="147"/>
        <end position="164"/>
    </location>
</feature>
<gene>
    <name evidence="8" type="ORF">GCM10011579_056660</name>
</gene>
<accession>A0A918D6R5</accession>
<dbReference type="Proteomes" id="UP000600365">
    <property type="component" value="Unassembled WGS sequence"/>
</dbReference>
<evidence type="ECO:0000256" key="1">
    <source>
        <dbReference type="ARBA" id="ARBA00004141"/>
    </source>
</evidence>
<evidence type="ECO:0000259" key="7">
    <source>
        <dbReference type="Pfam" id="PF13515"/>
    </source>
</evidence>
<feature type="transmembrane region" description="Helical" evidence="6">
    <location>
        <begin position="123"/>
        <end position="141"/>
    </location>
</feature>
<feature type="transmembrane region" description="Helical" evidence="6">
    <location>
        <begin position="176"/>
        <end position="192"/>
    </location>
</feature>
<feature type="region of interest" description="Disordered" evidence="5">
    <location>
        <begin position="232"/>
        <end position="253"/>
    </location>
</feature>
<protein>
    <recommendedName>
        <fullName evidence="7">Integral membrane bound transporter domain-containing protein</fullName>
    </recommendedName>
</protein>
<feature type="transmembrane region" description="Helical" evidence="6">
    <location>
        <begin position="351"/>
        <end position="369"/>
    </location>
</feature>
<evidence type="ECO:0000256" key="2">
    <source>
        <dbReference type="ARBA" id="ARBA00022692"/>
    </source>
</evidence>
<feature type="transmembrane region" description="Helical" evidence="6">
    <location>
        <begin position="69"/>
        <end position="89"/>
    </location>
</feature>
<feature type="transmembrane region" description="Helical" evidence="6">
    <location>
        <begin position="384"/>
        <end position="402"/>
    </location>
</feature>
<feature type="transmembrane region" description="Helical" evidence="6">
    <location>
        <begin position="258"/>
        <end position="277"/>
    </location>
</feature>